<protein>
    <submittedName>
        <fullName evidence="2">Uncharacterized protein</fullName>
    </submittedName>
</protein>
<evidence type="ECO:0000313" key="3">
    <source>
        <dbReference type="Proteomes" id="UP001162891"/>
    </source>
</evidence>
<reference evidence="3" key="1">
    <citation type="journal article" date="2022" name="Int. J. Syst. Evol. Microbiol.">
        <title>Anaeromyxobacter oryzae sp. nov., Anaeromyxobacter diazotrophicus sp. nov. and Anaeromyxobacter paludicola sp. nov., isolated from paddy soils.</title>
        <authorList>
            <person name="Itoh H."/>
            <person name="Xu Z."/>
            <person name="Mise K."/>
            <person name="Masuda Y."/>
            <person name="Ushijima N."/>
            <person name="Hayakawa C."/>
            <person name="Shiratori Y."/>
            <person name="Senoo K."/>
        </authorList>
    </citation>
    <scope>NUCLEOTIDE SEQUENCE [LARGE SCALE GENOMIC DNA]</scope>
    <source>
        <strain evidence="3">Red232</strain>
    </source>
</reference>
<evidence type="ECO:0000256" key="1">
    <source>
        <dbReference type="SAM" id="MobiDB-lite"/>
    </source>
</evidence>
<name>A0ABN6N3G6_9BACT</name>
<proteinExistence type="predicted"/>
<evidence type="ECO:0000313" key="2">
    <source>
        <dbReference type="EMBL" id="BDG06573.1"/>
    </source>
</evidence>
<dbReference type="EMBL" id="AP025591">
    <property type="protein sequence ID" value="BDG06573.1"/>
    <property type="molecule type" value="Genomic_DNA"/>
</dbReference>
<organism evidence="2 3">
    <name type="scientific">Anaeromyxobacter oryzae</name>
    <dbReference type="NCBI Taxonomy" id="2918170"/>
    <lineage>
        <taxon>Bacteria</taxon>
        <taxon>Pseudomonadati</taxon>
        <taxon>Myxococcota</taxon>
        <taxon>Myxococcia</taxon>
        <taxon>Myxococcales</taxon>
        <taxon>Cystobacterineae</taxon>
        <taxon>Anaeromyxobacteraceae</taxon>
        <taxon>Anaeromyxobacter</taxon>
    </lineage>
</organism>
<sequence>MAKVNARLEAARTAYRDALGAARASPTPEAWAKLLAAGKELSAAEEPRPRSRRGRRPAAQGEEAAPRSEEVADNLEGLE</sequence>
<gene>
    <name evidence="2" type="ORF">AMOR_55690</name>
</gene>
<dbReference type="Proteomes" id="UP001162891">
    <property type="component" value="Chromosome"/>
</dbReference>
<accession>A0ABN6N3G6</accession>
<keyword evidence="3" id="KW-1185">Reference proteome</keyword>
<feature type="region of interest" description="Disordered" evidence="1">
    <location>
        <begin position="39"/>
        <end position="79"/>
    </location>
</feature>